<dbReference type="EMBL" id="GBEZ01026141">
    <property type="protein sequence ID" value="JAC61029.1"/>
    <property type="molecule type" value="Transcribed_RNA"/>
</dbReference>
<protein>
    <submittedName>
        <fullName evidence="1">Uncharacterized protein</fullName>
    </submittedName>
</protein>
<evidence type="ECO:0000313" key="1">
    <source>
        <dbReference type="EMBL" id="JAC61029.1"/>
    </source>
</evidence>
<gene>
    <name evidence="1" type="ORF">TSPGSL018_27362</name>
</gene>
<proteinExistence type="predicted"/>
<name>A0A061QRG9_9CHLO</name>
<sequence length="212" mass="23057">MAAGRAPDRQSRAPACEPDEPCGQALCGGQAFCGSCSALLSSSPSSSCSSQTRRDAHGEGPALWLSCPDEDPPSPRFGYVWRGGESHCSPLCRARELLTASSSLSRCRCVLFLSPTRTAHLLKAGTRFAVQAATSARSVVCSVVWVGKYFPSFKVDMYKFGVNNSRSLSIFWRLRIVNALSEEGECGFGLQSCVNKYMENAEMEILPQRKTR</sequence>
<accession>A0A061QRG9</accession>
<organism evidence="1">
    <name type="scientific">Tetraselmis sp. GSL018</name>
    <dbReference type="NCBI Taxonomy" id="582737"/>
    <lineage>
        <taxon>Eukaryota</taxon>
        <taxon>Viridiplantae</taxon>
        <taxon>Chlorophyta</taxon>
        <taxon>core chlorophytes</taxon>
        <taxon>Chlorodendrophyceae</taxon>
        <taxon>Chlorodendrales</taxon>
        <taxon>Chlorodendraceae</taxon>
        <taxon>Tetraselmis</taxon>
    </lineage>
</organism>
<dbReference type="AlphaFoldDB" id="A0A061QRG9"/>
<reference evidence="1" key="1">
    <citation type="submission" date="2014-05" db="EMBL/GenBank/DDBJ databases">
        <title>The transcriptome of the halophilic microalga Tetraselmis sp. GSL018 isolated from the Great Salt Lake, Utah.</title>
        <authorList>
            <person name="Jinkerson R.E."/>
            <person name="D'Adamo S."/>
            <person name="Posewitz M.C."/>
        </authorList>
    </citation>
    <scope>NUCLEOTIDE SEQUENCE</scope>
    <source>
        <strain evidence="1">GSL018</strain>
    </source>
</reference>